<name>A0A0A8ZBH9_ARUDO</name>
<accession>A0A0A8ZBH9</accession>
<reference evidence="2" key="1">
    <citation type="submission" date="2014-09" db="EMBL/GenBank/DDBJ databases">
        <authorList>
            <person name="Magalhaes I.L.F."/>
            <person name="Oliveira U."/>
            <person name="Santos F.R."/>
            <person name="Vidigal T.H.D.A."/>
            <person name="Brescovit A.D."/>
            <person name="Santos A.J."/>
        </authorList>
    </citation>
    <scope>NUCLEOTIDE SEQUENCE</scope>
    <source>
        <tissue evidence="2">Shoot tissue taken approximately 20 cm above the soil surface</tissue>
    </source>
</reference>
<feature type="signal peptide" evidence="1">
    <location>
        <begin position="1"/>
        <end position="21"/>
    </location>
</feature>
<evidence type="ECO:0008006" key="3">
    <source>
        <dbReference type="Google" id="ProtNLM"/>
    </source>
</evidence>
<sequence>MMSLIWSIHASLAMLPSLLHTFISCRNSCMMWSSSRSQWTSRPVAARARPCSATPVASKEAMPWIKEARMGSAMEISFAV</sequence>
<evidence type="ECO:0000313" key="2">
    <source>
        <dbReference type="EMBL" id="JAD36141.1"/>
    </source>
</evidence>
<feature type="chain" id="PRO_5002043567" description="Secreted protein" evidence="1">
    <location>
        <begin position="22"/>
        <end position="80"/>
    </location>
</feature>
<dbReference type="EMBL" id="GBRH01261754">
    <property type="protein sequence ID" value="JAD36141.1"/>
    <property type="molecule type" value="Transcribed_RNA"/>
</dbReference>
<organism evidence="2">
    <name type="scientific">Arundo donax</name>
    <name type="common">Giant reed</name>
    <name type="synonym">Donax arundinaceus</name>
    <dbReference type="NCBI Taxonomy" id="35708"/>
    <lineage>
        <taxon>Eukaryota</taxon>
        <taxon>Viridiplantae</taxon>
        <taxon>Streptophyta</taxon>
        <taxon>Embryophyta</taxon>
        <taxon>Tracheophyta</taxon>
        <taxon>Spermatophyta</taxon>
        <taxon>Magnoliopsida</taxon>
        <taxon>Liliopsida</taxon>
        <taxon>Poales</taxon>
        <taxon>Poaceae</taxon>
        <taxon>PACMAD clade</taxon>
        <taxon>Arundinoideae</taxon>
        <taxon>Arundineae</taxon>
        <taxon>Arundo</taxon>
    </lineage>
</organism>
<keyword evidence="1" id="KW-0732">Signal</keyword>
<dbReference type="AlphaFoldDB" id="A0A0A8ZBH9"/>
<protein>
    <recommendedName>
        <fullName evidence="3">Secreted protein</fullName>
    </recommendedName>
</protein>
<reference evidence="2" key="2">
    <citation type="journal article" date="2015" name="Data Brief">
        <title>Shoot transcriptome of the giant reed, Arundo donax.</title>
        <authorList>
            <person name="Barrero R.A."/>
            <person name="Guerrero F.D."/>
            <person name="Moolhuijzen P."/>
            <person name="Goolsby J.A."/>
            <person name="Tidwell J."/>
            <person name="Bellgard S.E."/>
            <person name="Bellgard M.I."/>
        </authorList>
    </citation>
    <scope>NUCLEOTIDE SEQUENCE</scope>
    <source>
        <tissue evidence="2">Shoot tissue taken approximately 20 cm above the soil surface</tissue>
    </source>
</reference>
<evidence type="ECO:0000256" key="1">
    <source>
        <dbReference type="SAM" id="SignalP"/>
    </source>
</evidence>
<proteinExistence type="predicted"/>